<proteinExistence type="predicted"/>
<evidence type="ECO:0000313" key="2">
    <source>
        <dbReference type="EMBL" id="PIZ42619.1"/>
    </source>
</evidence>
<feature type="compositionally biased region" description="Low complexity" evidence="1">
    <location>
        <begin position="78"/>
        <end position="87"/>
    </location>
</feature>
<name>A0A2M7TBP1_UNCKA</name>
<organism evidence="2 3">
    <name type="scientific">candidate division WWE3 bacterium CG_4_10_14_0_2_um_filter_42_8</name>
    <dbReference type="NCBI Taxonomy" id="1975074"/>
    <lineage>
        <taxon>Bacteria</taxon>
        <taxon>Katanobacteria</taxon>
    </lineage>
</organism>
<gene>
    <name evidence="2" type="ORF">COY34_02545</name>
</gene>
<dbReference type="Proteomes" id="UP000230970">
    <property type="component" value="Unassembled WGS sequence"/>
</dbReference>
<reference evidence="3" key="1">
    <citation type="submission" date="2017-09" db="EMBL/GenBank/DDBJ databases">
        <title>Depth-based differentiation of microbial function through sediment-hosted aquifers and enrichment of novel symbionts in the deep terrestrial subsurface.</title>
        <authorList>
            <person name="Probst A.J."/>
            <person name="Ladd B."/>
            <person name="Jarett J.K."/>
            <person name="Geller-Mcgrath D.E."/>
            <person name="Sieber C.M.K."/>
            <person name="Emerson J.B."/>
            <person name="Anantharaman K."/>
            <person name="Thomas B.C."/>
            <person name="Malmstrom R."/>
            <person name="Stieglmeier M."/>
            <person name="Klingl A."/>
            <person name="Woyke T."/>
            <person name="Ryan C.M."/>
            <person name="Banfield J.F."/>
        </authorList>
    </citation>
    <scope>NUCLEOTIDE SEQUENCE [LARGE SCALE GENOMIC DNA]</scope>
</reference>
<accession>A0A2M7TBP1</accession>
<evidence type="ECO:0000256" key="1">
    <source>
        <dbReference type="SAM" id="MobiDB-lite"/>
    </source>
</evidence>
<dbReference type="AlphaFoldDB" id="A0A2M7TBP1"/>
<comment type="caution">
    <text evidence="2">The sequence shown here is derived from an EMBL/GenBank/DDBJ whole genome shotgun (WGS) entry which is preliminary data.</text>
</comment>
<protein>
    <submittedName>
        <fullName evidence="2">Uncharacterized protein</fullName>
    </submittedName>
</protein>
<evidence type="ECO:0000313" key="3">
    <source>
        <dbReference type="Proteomes" id="UP000230970"/>
    </source>
</evidence>
<feature type="region of interest" description="Disordered" evidence="1">
    <location>
        <begin position="65"/>
        <end position="96"/>
    </location>
</feature>
<dbReference type="EMBL" id="PFNJ01000061">
    <property type="protein sequence ID" value="PIZ42619.1"/>
    <property type="molecule type" value="Genomic_DNA"/>
</dbReference>
<sequence length="96" mass="10592">MVTFSSTFNSLILSKMIAKERHSQPLCVTPDLNRESMQLLLGPRFRGNDSGGLQGLPLEKTFFISNPPWRERNPDSHTSFPTGSSRRPPTPPAGGP</sequence>